<dbReference type="PANTHER" id="PTHR31973">
    <property type="entry name" value="POLYPROTEIN, PUTATIVE-RELATED"/>
    <property type="match status" value="1"/>
</dbReference>
<proteinExistence type="predicted"/>
<evidence type="ECO:0000313" key="2">
    <source>
        <dbReference type="EMBL" id="KAF2318462.1"/>
    </source>
</evidence>
<protein>
    <submittedName>
        <fullName evidence="2">Uncharacterized protein</fullName>
    </submittedName>
</protein>
<dbReference type="PANTHER" id="PTHR31973:SF197">
    <property type="entry name" value="SWIM-TYPE DOMAIN-CONTAINING PROTEIN"/>
    <property type="match status" value="1"/>
</dbReference>
<feature type="region of interest" description="Disordered" evidence="1">
    <location>
        <begin position="177"/>
        <end position="216"/>
    </location>
</feature>
<name>A0A6A6MX13_HEVBR</name>
<dbReference type="AlphaFoldDB" id="A0A6A6MX13"/>
<gene>
    <name evidence="2" type="ORF">GH714_007978</name>
</gene>
<dbReference type="EMBL" id="JAAGAX010000003">
    <property type="protein sequence ID" value="KAF2318462.1"/>
    <property type="molecule type" value="Genomic_DNA"/>
</dbReference>
<accession>A0A6A6MX13</accession>
<organism evidence="2 3">
    <name type="scientific">Hevea brasiliensis</name>
    <name type="common">Para rubber tree</name>
    <name type="synonym">Siphonia brasiliensis</name>
    <dbReference type="NCBI Taxonomy" id="3981"/>
    <lineage>
        <taxon>Eukaryota</taxon>
        <taxon>Viridiplantae</taxon>
        <taxon>Streptophyta</taxon>
        <taxon>Embryophyta</taxon>
        <taxon>Tracheophyta</taxon>
        <taxon>Spermatophyta</taxon>
        <taxon>Magnoliopsida</taxon>
        <taxon>eudicotyledons</taxon>
        <taxon>Gunneridae</taxon>
        <taxon>Pentapetalae</taxon>
        <taxon>rosids</taxon>
        <taxon>fabids</taxon>
        <taxon>Malpighiales</taxon>
        <taxon>Euphorbiaceae</taxon>
        <taxon>Crotonoideae</taxon>
        <taxon>Micrandreae</taxon>
        <taxon>Hevea</taxon>
    </lineage>
</organism>
<comment type="caution">
    <text evidence="2">The sequence shown here is derived from an EMBL/GenBank/DDBJ whole genome shotgun (WGS) entry which is preliminary data.</text>
</comment>
<evidence type="ECO:0000313" key="3">
    <source>
        <dbReference type="Proteomes" id="UP000467840"/>
    </source>
</evidence>
<feature type="compositionally biased region" description="Basic and acidic residues" evidence="1">
    <location>
        <begin position="181"/>
        <end position="191"/>
    </location>
</feature>
<dbReference type="Proteomes" id="UP000467840">
    <property type="component" value="Chromosome 10"/>
</dbReference>
<keyword evidence="3" id="KW-1185">Reference proteome</keyword>
<evidence type="ECO:0000256" key="1">
    <source>
        <dbReference type="SAM" id="MobiDB-lite"/>
    </source>
</evidence>
<reference evidence="2 3" key="1">
    <citation type="journal article" date="2020" name="Mol. Plant">
        <title>The Chromosome-Based Rubber Tree Genome Provides New Insights into Spurge Genome Evolution and Rubber Biosynthesis.</title>
        <authorList>
            <person name="Liu J."/>
            <person name="Shi C."/>
            <person name="Shi C.C."/>
            <person name="Li W."/>
            <person name="Zhang Q.J."/>
            <person name="Zhang Y."/>
            <person name="Li K."/>
            <person name="Lu H.F."/>
            <person name="Shi C."/>
            <person name="Zhu S.T."/>
            <person name="Xiao Z.Y."/>
            <person name="Nan H."/>
            <person name="Yue Y."/>
            <person name="Zhu X.G."/>
            <person name="Wu Y."/>
            <person name="Hong X.N."/>
            <person name="Fan G.Y."/>
            <person name="Tong Y."/>
            <person name="Zhang D."/>
            <person name="Mao C.L."/>
            <person name="Liu Y.L."/>
            <person name="Hao S.J."/>
            <person name="Liu W.Q."/>
            <person name="Lv M.Q."/>
            <person name="Zhang H.B."/>
            <person name="Liu Y."/>
            <person name="Hu-Tang G.R."/>
            <person name="Wang J.P."/>
            <person name="Wang J.H."/>
            <person name="Sun Y.H."/>
            <person name="Ni S.B."/>
            <person name="Chen W.B."/>
            <person name="Zhang X.C."/>
            <person name="Jiao Y.N."/>
            <person name="Eichler E.E."/>
            <person name="Li G.H."/>
            <person name="Liu X."/>
            <person name="Gao L.Z."/>
        </authorList>
    </citation>
    <scope>NUCLEOTIDE SEQUENCE [LARGE SCALE GENOMIC DNA]</scope>
    <source>
        <strain evidence="3">cv. GT1</strain>
        <tissue evidence="2">Leaf</tissue>
    </source>
</reference>
<sequence>MDLDYLWVFDILDYARDFDCGKVLSVYTKPIGKIEDEFILLWNDKVLLDVYKEIREDSTLMLYVAHMWEELDNARLTREESFREAKEPPFPTVTACNVIEEVEANQGPSVVEVVGKAKVFDLKVILLEGGETKVYEPYGGDREACEPHVEVVDQYSQCVDADPCDAVVEEELEALIDNDAQQDHDLHLRDDSSEDESYQIGSKEGDSIEDDTSDEDLKGLSDEEEFQDTFEGVDVGFDNDKGNNRTYAGKVAGDEDFWGSSNLGSEDLSDFDSNEKDADQLARRRSRRIYYDLECQILVWELVENNMGETFNSWILTARHKSIITMMEEIKVKIMNRIRNMRDFATTWISDTSPIVMDCLEKNTRISNMYRIEWNGEFIFEVTHGEYRHTVDLSKEKCACRSWELKGIPVLMPYVVYST</sequence>